<sequence>MYAVISSSSSSSIAAAPINSFSPISRRRKAATAISCSQTQTASFKSATATDYKNTTVLPLAGSLYEILRVERTASLNEIKTAYRSLAKMHHPDATGSSSDGRDFIEIRNAYTTLSDPMARAMYDMSLGAGVRWVRSPVYPSRRWETDQCW</sequence>
<evidence type="ECO:0000259" key="1">
    <source>
        <dbReference type="PROSITE" id="PS50076"/>
    </source>
</evidence>
<dbReference type="OrthoDB" id="445556at2759"/>
<dbReference type="AlphaFoldDB" id="A0A1R3IMK9"/>
<evidence type="ECO:0000313" key="2">
    <source>
        <dbReference type="EMBL" id="OMO83815.1"/>
    </source>
</evidence>
<dbReference type="EMBL" id="AWWV01009829">
    <property type="protein sequence ID" value="OMO83815.1"/>
    <property type="molecule type" value="Genomic_DNA"/>
</dbReference>
<evidence type="ECO:0000313" key="3">
    <source>
        <dbReference type="Proteomes" id="UP000188268"/>
    </source>
</evidence>
<dbReference type="PANTHER" id="PTHR45432">
    <property type="entry name" value="CHAPERONE PROTEIN DNAJ 11, CHLOROPLASTIC-LIKE"/>
    <property type="match status" value="1"/>
</dbReference>
<gene>
    <name evidence="2" type="ORF">CCACVL1_11160</name>
</gene>
<dbReference type="Pfam" id="PF00226">
    <property type="entry name" value="DnaJ"/>
    <property type="match status" value="1"/>
</dbReference>
<comment type="caution">
    <text evidence="2">The sequence shown here is derived from an EMBL/GenBank/DDBJ whole genome shotgun (WGS) entry which is preliminary data.</text>
</comment>
<dbReference type="CDD" id="cd06257">
    <property type="entry name" value="DnaJ"/>
    <property type="match status" value="1"/>
</dbReference>
<dbReference type="PANTHER" id="PTHR45432:SF2">
    <property type="entry name" value="CHAPERONE PROTEIN DNAJ 11, CHLOROPLASTIC"/>
    <property type="match status" value="1"/>
</dbReference>
<dbReference type="OMA" id="YPTTRRW"/>
<proteinExistence type="predicted"/>
<keyword evidence="3" id="KW-1185">Reference proteome</keyword>
<dbReference type="STRING" id="210143.A0A1R3IMK9"/>
<accession>A0A1R3IMK9</accession>
<feature type="domain" description="J" evidence="1">
    <location>
        <begin position="63"/>
        <end position="127"/>
    </location>
</feature>
<dbReference type="GO" id="GO:0009507">
    <property type="term" value="C:chloroplast"/>
    <property type="evidence" value="ECO:0007669"/>
    <property type="project" value="EnsemblPlants"/>
</dbReference>
<dbReference type="PRINTS" id="PR00625">
    <property type="entry name" value="JDOMAIN"/>
</dbReference>
<reference evidence="2 3" key="1">
    <citation type="submission" date="2013-09" db="EMBL/GenBank/DDBJ databases">
        <title>Corchorus capsularis genome sequencing.</title>
        <authorList>
            <person name="Alam M."/>
            <person name="Haque M.S."/>
            <person name="Islam M.S."/>
            <person name="Emdad E.M."/>
            <person name="Islam M.M."/>
            <person name="Ahmed B."/>
            <person name="Halim A."/>
            <person name="Hossen Q.M.M."/>
            <person name="Hossain M.Z."/>
            <person name="Ahmed R."/>
            <person name="Khan M.M."/>
            <person name="Islam R."/>
            <person name="Rashid M.M."/>
            <person name="Khan S.A."/>
            <person name="Rahman M.S."/>
            <person name="Alam M."/>
        </authorList>
    </citation>
    <scope>NUCLEOTIDE SEQUENCE [LARGE SCALE GENOMIC DNA]</scope>
    <source>
        <strain evidence="3">cv. CVL-1</strain>
        <tissue evidence="2">Whole seedling</tissue>
    </source>
</reference>
<dbReference type="InterPro" id="IPR036869">
    <property type="entry name" value="J_dom_sf"/>
</dbReference>
<dbReference type="Gramene" id="OMO83815">
    <property type="protein sequence ID" value="OMO83815"/>
    <property type="gene ID" value="CCACVL1_11160"/>
</dbReference>
<dbReference type="Gene3D" id="1.10.287.110">
    <property type="entry name" value="DnaJ domain"/>
    <property type="match status" value="1"/>
</dbReference>
<dbReference type="InterPro" id="IPR001623">
    <property type="entry name" value="DnaJ_domain"/>
</dbReference>
<organism evidence="2 3">
    <name type="scientific">Corchorus capsularis</name>
    <name type="common">Jute</name>
    <dbReference type="NCBI Taxonomy" id="210143"/>
    <lineage>
        <taxon>Eukaryota</taxon>
        <taxon>Viridiplantae</taxon>
        <taxon>Streptophyta</taxon>
        <taxon>Embryophyta</taxon>
        <taxon>Tracheophyta</taxon>
        <taxon>Spermatophyta</taxon>
        <taxon>Magnoliopsida</taxon>
        <taxon>eudicotyledons</taxon>
        <taxon>Gunneridae</taxon>
        <taxon>Pentapetalae</taxon>
        <taxon>rosids</taxon>
        <taxon>malvids</taxon>
        <taxon>Malvales</taxon>
        <taxon>Malvaceae</taxon>
        <taxon>Grewioideae</taxon>
        <taxon>Apeibeae</taxon>
        <taxon>Corchorus</taxon>
    </lineage>
</organism>
<dbReference type="SMART" id="SM00271">
    <property type="entry name" value="DnaJ"/>
    <property type="match status" value="1"/>
</dbReference>
<name>A0A1R3IMK9_COCAP</name>
<dbReference type="Proteomes" id="UP000188268">
    <property type="component" value="Unassembled WGS sequence"/>
</dbReference>
<dbReference type="PROSITE" id="PS50076">
    <property type="entry name" value="DNAJ_2"/>
    <property type="match status" value="1"/>
</dbReference>
<dbReference type="SUPFAM" id="SSF46565">
    <property type="entry name" value="Chaperone J-domain"/>
    <property type="match status" value="1"/>
</dbReference>
<protein>
    <recommendedName>
        <fullName evidence="1">J domain-containing protein</fullName>
    </recommendedName>
</protein>